<evidence type="ECO:0000313" key="3">
    <source>
        <dbReference type="Proteomes" id="UP000679749"/>
    </source>
</evidence>
<dbReference type="AlphaFoldDB" id="A0A942U8I5"/>
<sequence length="51" mass="5801">MALGWLIGTIAAAILGTTFAILIATMNKKVVRDYKGNIDFKKSDIYFYWTR</sequence>
<evidence type="ECO:0000313" key="2">
    <source>
        <dbReference type="EMBL" id="MBS4214361.1"/>
    </source>
</evidence>
<dbReference type="RefSeq" id="WP_213118833.1">
    <property type="nucleotide sequence ID" value="NZ_JAGYPF010000003.1"/>
</dbReference>
<keyword evidence="3" id="KW-1185">Reference proteome</keyword>
<dbReference type="EMBL" id="JAGYPF010000003">
    <property type="protein sequence ID" value="MBS4214361.1"/>
    <property type="molecule type" value="Genomic_DNA"/>
</dbReference>
<comment type="caution">
    <text evidence="2">The sequence shown here is derived from an EMBL/GenBank/DDBJ whole genome shotgun (WGS) entry which is preliminary data.</text>
</comment>
<reference evidence="2" key="1">
    <citation type="submission" date="2021-05" db="EMBL/GenBank/DDBJ databases">
        <title>Novel Bacillus species.</title>
        <authorList>
            <person name="Liu G."/>
        </authorList>
    </citation>
    <scope>NUCLEOTIDE SEQUENCE</scope>
    <source>
        <strain evidence="2">FJAT-49825</strain>
    </source>
</reference>
<feature type="transmembrane region" description="Helical" evidence="1">
    <location>
        <begin position="6"/>
        <end position="25"/>
    </location>
</feature>
<gene>
    <name evidence="2" type="ORF">KHA99_18080</name>
</gene>
<organism evidence="2 3">
    <name type="scientific">Neobacillus rhizophilus</name>
    <dbReference type="NCBI Taxonomy" id="2833579"/>
    <lineage>
        <taxon>Bacteria</taxon>
        <taxon>Bacillati</taxon>
        <taxon>Bacillota</taxon>
        <taxon>Bacilli</taxon>
        <taxon>Bacillales</taxon>
        <taxon>Bacillaceae</taxon>
        <taxon>Neobacillus</taxon>
    </lineage>
</organism>
<dbReference type="Proteomes" id="UP000679749">
    <property type="component" value="Unassembled WGS sequence"/>
</dbReference>
<protein>
    <submittedName>
        <fullName evidence="2">Uncharacterized protein</fullName>
    </submittedName>
</protein>
<keyword evidence="1" id="KW-1133">Transmembrane helix</keyword>
<keyword evidence="1" id="KW-0472">Membrane</keyword>
<proteinExistence type="predicted"/>
<accession>A0A942U8I5</accession>
<keyword evidence="1" id="KW-0812">Transmembrane</keyword>
<evidence type="ECO:0000256" key="1">
    <source>
        <dbReference type="SAM" id="Phobius"/>
    </source>
</evidence>
<name>A0A942U8I5_9BACI</name>